<comment type="subcellular location">
    <subcellularLocation>
        <location evidence="1">Cell surface</location>
    </subcellularLocation>
</comment>
<reference evidence="4" key="1">
    <citation type="journal article" date="2014" name="Int. J. Syst. Evol. Microbiol.">
        <title>Complete genome sequence of Corynebacterium casei LMG S-19264T (=DSM 44701T), isolated from a smear-ripened cheese.</title>
        <authorList>
            <consortium name="US DOE Joint Genome Institute (JGI-PGF)"/>
            <person name="Walter F."/>
            <person name="Albersmeier A."/>
            <person name="Kalinowski J."/>
            <person name="Ruckert C."/>
        </authorList>
    </citation>
    <scope>NUCLEOTIDE SEQUENCE</scope>
    <source>
        <strain evidence="4">CGMCC 1.6333</strain>
    </source>
</reference>
<dbReference type="InterPro" id="IPR045584">
    <property type="entry name" value="Pilin-like"/>
</dbReference>
<keyword evidence="5" id="KW-1185">Reference proteome</keyword>
<evidence type="ECO:0000256" key="3">
    <source>
        <dbReference type="SAM" id="Phobius"/>
    </source>
</evidence>
<dbReference type="InterPro" id="IPR012902">
    <property type="entry name" value="N_methyl_site"/>
</dbReference>
<keyword evidence="2" id="KW-0178">Competence</keyword>
<comment type="caution">
    <text evidence="4">The sequence shown here is derived from an EMBL/GenBank/DDBJ whole genome shotgun (WGS) entry which is preliminary data.</text>
</comment>
<dbReference type="InterPro" id="IPR016785">
    <property type="entry name" value="ComGD"/>
</dbReference>
<dbReference type="SUPFAM" id="SSF54523">
    <property type="entry name" value="Pili subunits"/>
    <property type="match status" value="1"/>
</dbReference>
<evidence type="ECO:0000256" key="2">
    <source>
        <dbReference type="ARBA" id="ARBA00023287"/>
    </source>
</evidence>
<sequence>MNNQKGFTLIEILIVLSTLSILLVIGASLQTNTYDTYQLNRWYQLFESDVLYMQQQTLLKRNNLYLIIKPDTKSYEIRQGGRGKVLVERQIPHNWEVKLYTLSMPLSFSIQGTIKEPGMFLIIIDDKEFAIYFPFGKGRSYIVER</sequence>
<reference evidence="4" key="2">
    <citation type="submission" date="2020-09" db="EMBL/GenBank/DDBJ databases">
        <authorList>
            <person name="Sun Q."/>
            <person name="Zhou Y."/>
        </authorList>
    </citation>
    <scope>NUCLEOTIDE SEQUENCE</scope>
    <source>
        <strain evidence="4">CGMCC 1.6333</strain>
    </source>
</reference>
<keyword evidence="3" id="KW-1133">Transmembrane helix</keyword>
<accession>A0A917TRJ3</accession>
<keyword evidence="3" id="KW-0812">Transmembrane</keyword>
<evidence type="ECO:0000313" key="4">
    <source>
        <dbReference type="EMBL" id="GGM31641.1"/>
    </source>
</evidence>
<dbReference type="PIRSF" id="PIRSF021292">
    <property type="entry name" value="Competence_ComGD"/>
    <property type="match status" value="1"/>
</dbReference>
<dbReference type="Pfam" id="PF07963">
    <property type="entry name" value="N_methyl"/>
    <property type="match status" value="1"/>
</dbReference>
<dbReference type="NCBIfam" id="NF040982">
    <property type="entry name" value="ComGD"/>
    <property type="match status" value="1"/>
</dbReference>
<protein>
    <submittedName>
        <fullName evidence="4">Competence protein ComG</fullName>
    </submittedName>
</protein>
<name>A0A917TRJ3_9BACI</name>
<feature type="transmembrane region" description="Helical" evidence="3">
    <location>
        <begin position="7"/>
        <end position="29"/>
    </location>
</feature>
<dbReference type="NCBIfam" id="TIGR02532">
    <property type="entry name" value="IV_pilin_GFxxxE"/>
    <property type="match status" value="1"/>
</dbReference>
<gene>
    <name evidence="4" type="ORF">GCM10011351_17270</name>
</gene>
<dbReference type="AlphaFoldDB" id="A0A917TRJ3"/>
<organism evidence="4 5">
    <name type="scientific">Paraliobacillus quinghaiensis</name>
    <dbReference type="NCBI Taxonomy" id="470815"/>
    <lineage>
        <taxon>Bacteria</taxon>
        <taxon>Bacillati</taxon>
        <taxon>Bacillota</taxon>
        <taxon>Bacilli</taxon>
        <taxon>Bacillales</taxon>
        <taxon>Bacillaceae</taxon>
        <taxon>Paraliobacillus</taxon>
    </lineage>
</organism>
<dbReference type="EMBL" id="BMLG01000007">
    <property type="protein sequence ID" value="GGM31641.1"/>
    <property type="molecule type" value="Genomic_DNA"/>
</dbReference>
<dbReference type="PROSITE" id="PS00409">
    <property type="entry name" value="PROKAR_NTER_METHYL"/>
    <property type="match status" value="1"/>
</dbReference>
<dbReference type="OrthoDB" id="1653576at2"/>
<keyword evidence="3" id="KW-0472">Membrane</keyword>
<dbReference type="GO" id="GO:0009986">
    <property type="term" value="C:cell surface"/>
    <property type="evidence" value="ECO:0007669"/>
    <property type="project" value="UniProtKB-SubCell"/>
</dbReference>
<dbReference type="RefSeq" id="WP_117154313.1">
    <property type="nucleotide sequence ID" value="NZ_BMLG01000007.1"/>
</dbReference>
<evidence type="ECO:0000313" key="5">
    <source>
        <dbReference type="Proteomes" id="UP000618460"/>
    </source>
</evidence>
<evidence type="ECO:0000256" key="1">
    <source>
        <dbReference type="ARBA" id="ARBA00004241"/>
    </source>
</evidence>
<proteinExistence type="predicted"/>
<dbReference type="GO" id="GO:0030420">
    <property type="term" value="P:establishment of competence for transformation"/>
    <property type="evidence" value="ECO:0007669"/>
    <property type="project" value="UniProtKB-KW"/>
</dbReference>
<dbReference type="Proteomes" id="UP000618460">
    <property type="component" value="Unassembled WGS sequence"/>
</dbReference>